<dbReference type="OrthoDB" id="3766879at2"/>
<feature type="binding site" evidence="12">
    <location>
        <position position="142"/>
    </location>
    <ligand>
        <name>substrate</name>
    </ligand>
</feature>
<evidence type="ECO:0000313" key="17">
    <source>
        <dbReference type="Proteomes" id="UP000283474"/>
    </source>
</evidence>
<evidence type="ECO:0000313" key="16">
    <source>
        <dbReference type="EMBL" id="QAA94199.1"/>
    </source>
</evidence>
<dbReference type="Gene3D" id="2.30.30.230">
    <property type="entry name" value="Fumarylacetoacetase, N-terminal domain"/>
    <property type="match status" value="1"/>
</dbReference>
<keyword evidence="9" id="KW-0828">Tyrosine catabolism</keyword>
<dbReference type="InterPro" id="IPR015377">
    <property type="entry name" value="Fumarylacetoacetase_N"/>
</dbReference>
<evidence type="ECO:0000256" key="9">
    <source>
        <dbReference type="ARBA" id="ARBA00022878"/>
    </source>
</evidence>
<dbReference type="KEGG" id="pus:CKA81_10415"/>
<dbReference type="PANTHER" id="PTHR43069">
    <property type="entry name" value="FUMARYLACETOACETASE"/>
    <property type="match status" value="1"/>
</dbReference>
<feature type="domain" description="Fumarylacetoacetase-like C-terminal" evidence="14">
    <location>
        <begin position="143"/>
        <end position="429"/>
    </location>
</feature>
<feature type="binding site" evidence="13">
    <location>
        <position position="140"/>
    </location>
    <ligand>
        <name>Ca(2+)</name>
        <dbReference type="ChEBI" id="CHEBI:29108"/>
    </ligand>
</feature>
<dbReference type="Pfam" id="PF09298">
    <property type="entry name" value="FAA_hydrolase_N"/>
    <property type="match status" value="1"/>
</dbReference>
<sequence length="439" mass="47638">MSTVVQQLDHTHNPTARSWVISANAGSDFPIQNLPLCRFEEAGESRVGCGIGDRILDLTAVAIAVELPESLRDALQYVAGGQMRPLMMAGSYAAKALRHALFAALSEDASDALQKQLKPYLRAQVDTALVLPVKPYNFSDFYSSIHHAARIGALVRPDAPILPNYHWLPVAYHGRTSSILASGTSFHRPRGQVKTLSGGPEYVSCRRLDYEAELAIYSGAQNALGEPIPIGSALNHVFGIGLLNDWSARDIQFWEYAPLGPFLGKSFATHLGDWVVTADALAPYWTSPPWSEDGERKLLPHLDDADMRSKGGLQVRVDVLIRTAKMRAEGIDAYKISTSNFKENYWTIAQLVAHQTSNGTNLEAGDVLGSGTLSGPTDDSRACLMEFTNGGTVGFDLPTGEKRTFVEDGDEIVMTGWCDAPGFPRIGLGEVTAIVLPAR</sequence>
<accession>A0A410GD57</accession>
<dbReference type="GO" id="GO:0006559">
    <property type="term" value="P:L-phenylalanine catabolic process"/>
    <property type="evidence" value="ECO:0007669"/>
    <property type="project" value="UniProtKB-UniPathway"/>
</dbReference>
<evidence type="ECO:0000256" key="13">
    <source>
        <dbReference type="PIRSR" id="PIRSR605959-3"/>
    </source>
</evidence>
<dbReference type="InterPro" id="IPR011234">
    <property type="entry name" value="Fumarylacetoacetase-like_C"/>
</dbReference>
<dbReference type="AlphaFoldDB" id="A0A410GD57"/>
<dbReference type="GO" id="GO:1902000">
    <property type="term" value="P:homogentisate catabolic process"/>
    <property type="evidence" value="ECO:0007669"/>
    <property type="project" value="TreeGrafter"/>
</dbReference>
<protein>
    <recommendedName>
        <fullName evidence="4">fumarylacetoacetase</fullName>
        <ecNumber evidence="4">3.7.1.2</ecNumber>
    </recommendedName>
</protein>
<comment type="cofactor">
    <cofactor evidence="1 13">
        <name>Ca(2+)</name>
        <dbReference type="ChEBI" id="CHEBI:29108"/>
    </cofactor>
</comment>
<dbReference type="GO" id="GO:0046872">
    <property type="term" value="F:metal ion binding"/>
    <property type="evidence" value="ECO:0007669"/>
    <property type="project" value="UniProtKB-KW"/>
</dbReference>
<dbReference type="SUPFAM" id="SSF63433">
    <property type="entry name" value="Fumarylacetoacetate hydrolase, FAH, N-terminal domain"/>
    <property type="match status" value="1"/>
</dbReference>
<feature type="binding site" evidence="12">
    <location>
        <position position="256"/>
    </location>
    <ligand>
        <name>substrate</name>
    </ligand>
</feature>
<reference evidence="16 17" key="1">
    <citation type="submission" date="2017-08" db="EMBL/GenBank/DDBJ databases">
        <authorList>
            <person name="Park S.-J."/>
            <person name="Kim H."/>
        </authorList>
    </citation>
    <scope>NUCLEOTIDE SEQUENCE [LARGE SCALE GENOMIC DNA]</scope>
    <source>
        <strain evidence="17">ye3</strain>
    </source>
</reference>
<dbReference type="SUPFAM" id="SSF56529">
    <property type="entry name" value="FAH"/>
    <property type="match status" value="1"/>
</dbReference>
<evidence type="ECO:0000256" key="5">
    <source>
        <dbReference type="ARBA" id="ARBA00022723"/>
    </source>
</evidence>
<evidence type="ECO:0000256" key="1">
    <source>
        <dbReference type="ARBA" id="ARBA00001913"/>
    </source>
</evidence>
<keyword evidence="6" id="KW-0378">Hydrolase</keyword>
<dbReference type="InterPro" id="IPR005959">
    <property type="entry name" value="Fumarylacetoacetase"/>
</dbReference>
<dbReference type="GO" id="GO:0004334">
    <property type="term" value="F:fumarylacetoacetase activity"/>
    <property type="evidence" value="ECO:0007669"/>
    <property type="project" value="UniProtKB-EC"/>
</dbReference>
<comment type="cofactor">
    <cofactor evidence="2 13">
        <name>Mg(2+)</name>
        <dbReference type="ChEBI" id="CHEBI:18420"/>
    </cofactor>
</comment>
<dbReference type="EC" id="3.7.1.2" evidence="4"/>
<feature type="binding site" evidence="13">
    <location>
        <position position="213"/>
    </location>
    <ligand>
        <name>Ca(2+)</name>
        <dbReference type="ChEBI" id="CHEBI:29108"/>
    </ligand>
</feature>
<feature type="binding site" evidence="12">
    <location>
        <position position="156"/>
    </location>
    <ligand>
        <name>substrate</name>
    </ligand>
</feature>
<evidence type="ECO:0000256" key="6">
    <source>
        <dbReference type="ARBA" id="ARBA00022801"/>
    </source>
</evidence>
<feature type="binding site" evidence="13">
    <location>
        <position position="245"/>
    </location>
    <ligand>
        <name>Ca(2+)</name>
        <dbReference type="ChEBI" id="CHEBI:29108"/>
    </ligand>
</feature>
<feature type="binding site" evidence="13">
    <location>
        <position position="265"/>
    </location>
    <ligand>
        <name>Mg(2+)</name>
        <dbReference type="ChEBI" id="CHEBI:18420"/>
    </ligand>
</feature>
<feature type="binding site" evidence="12">
    <location>
        <position position="252"/>
    </location>
    <ligand>
        <name>substrate</name>
    </ligand>
</feature>
<feature type="active site" description="Proton acceptor" evidence="11">
    <location>
        <position position="147"/>
    </location>
</feature>
<dbReference type="PANTHER" id="PTHR43069:SF2">
    <property type="entry name" value="FUMARYLACETOACETASE"/>
    <property type="match status" value="1"/>
</dbReference>
<evidence type="ECO:0000256" key="8">
    <source>
        <dbReference type="ARBA" id="ARBA00022842"/>
    </source>
</evidence>
<dbReference type="RefSeq" id="WP_128355204.1">
    <property type="nucleotide sequence ID" value="NZ_CP022987.1"/>
</dbReference>
<evidence type="ECO:0000256" key="7">
    <source>
        <dbReference type="ARBA" id="ARBA00022837"/>
    </source>
</evidence>
<dbReference type="NCBIfam" id="TIGR01266">
    <property type="entry name" value="fum_ac_acetase"/>
    <property type="match status" value="1"/>
</dbReference>
<dbReference type="EMBL" id="CP022987">
    <property type="protein sequence ID" value="QAA94199.1"/>
    <property type="molecule type" value="Genomic_DNA"/>
</dbReference>
<feature type="binding site" evidence="12">
    <location>
        <position position="372"/>
    </location>
    <ligand>
        <name>substrate</name>
    </ligand>
</feature>
<evidence type="ECO:0000256" key="11">
    <source>
        <dbReference type="PIRSR" id="PIRSR605959-1"/>
    </source>
</evidence>
<evidence type="ECO:0000259" key="14">
    <source>
        <dbReference type="Pfam" id="PF01557"/>
    </source>
</evidence>
<feature type="binding site" evidence="13">
    <location>
        <position position="211"/>
    </location>
    <ligand>
        <name>Ca(2+)</name>
        <dbReference type="ChEBI" id="CHEBI:29108"/>
    </ligand>
</feature>
<name>A0A410GD57_9BURK</name>
<comment type="pathway">
    <text evidence="3">Amino-acid degradation; L-phenylalanine degradation; acetoacetate and fumarate from L-phenylalanine: step 6/6.</text>
</comment>
<feature type="domain" description="Fumarylacetoacetase N-terminal" evidence="15">
    <location>
        <begin position="32"/>
        <end position="128"/>
    </location>
</feature>
<keyword evidence="10" id="KW-0585">Phenylalanine catabolism</keyword>
<dbReference type="InterPro" id="IPR036663">
    <property type="entry name" value="Fumarylacetoacetase_C_sf"/>
</dbReference>
<dbReference type="Pfam" id="PF01557">
    <property type="entry name" value="FAA_hydrolase"/>
    <property type="match status" value="1"/>
</dbReference>
<dbReference type="UniPathway" id="UPA00139">
    <property type="reaction ID" value="UER00341"/>
</dbReference>
<dbReference type="Gene3D" id="3.90.850.10">
    <property type="entry name" value="Fumarylacetoacetase-like, C-terminal domain"/>
    <property type="match status" value="1"/>
</dbReference>
<evidence type="ECO:0000256" key="12">
    <source>
        <dbReference type="PIRSR" id="PIRSR605959-2"/>
    </source>
</evidence>
<evidence type="ECO:0000259" key="15">
    <source>
        <dbReference type="Pfam" id="PF09298"/>
    </source>
</evidence>
<feature type="binding site" evidence="13">
    <location>
        <position position="245"/>
    </location>
    <ligand>
        <name>Mg(2+)</name>
        <dbReference type="ChEBI" id="CHEBI:18420"/>
    </ligand>
</feature>
<evidence type="ECO:0000256" key="2">
    <source>
        <dbReference type="ARBA" id="ARBA00001946"/>
    </source>
</evidence>
<dbReference type="GO" id="GO:0006572">
    <property type="term" value="P:L-tyrosine catabolic process"/>
    <property type="evidence" value="ECO:0007669"/>
    <property type="project" value="UniProtKB-KW"/>
</dbReference>
<organism evidence="16 17">
    <name type="scientific">Pollutimonas thiosulfatoxidans</name>
    <dbReference type="NCBI Taxonomy" id="2028345"/>
    <lineage>
        <taxon>Bacteria</taxon>
        <taxon>Pseudomonadati</taxon>
        <taxon>Pseudomonadota</taxon>
        <taxon>Betaproteobacteria</taxon>
        <taxon>Burkholderiales</taxon>
        <taxon>Alcaligenaceae</taxon>
        <taxon>Pollutimonas</taxon>
    </lineage>
</organism>
<evidence type="ECO:0000256" key="10">
    <source>
        <dbReference type="ARBA" id="ARBA00023232"/>
    </source>
</evidence>
<gene>
    <name evidence="16" type="primary">fahA</name>
    <name evidence="16" type="ORF">CKA81_10415</name>
</gene>
<keyword evidence="7 13" id="KW-0106">Calcium</keyword>
<evidence type="ECO:0000256" key="3">
    <source>
        <dbReference type="ARBA" id="ARBA00004782"/>
    </source>
</evidence>
<keyword evidence="17" id="KW-1185">Reference proteome</keyword>
<dbReference type="InterPro" id="IPR036462">
    <property type="entry name" value="Fumarylacetoacetase_N_sf"/>
</dbReference>
<keyword evidence="8 13" id="KW-0460">Magnesium</keyword>
<keyword evidence="5 13" id="KW-0479">Metal-binding</keyword>
<dbReference type="Proteomes" id="UP000283474">
    <property type="component" value="Chromosome"/>
</dbReference>
<feature type="binding site" evidence="13">
    <location>
        <position position="269"/>
    </location>
    <ligand>
        <name>Mg(2+)</name>
        <dbReference type="ChEBI" id="CHEBI:18420"/>
    </ligand>
</feature>
<evidence type="ECO:0000256" key="4">
    <source>
        <dbReference type="ARBA" id="ARBA00012094"/>
    </source>
</evidence>
<proteinExistence type="predicted"/>